<name>A0A9Q1H2N8_HOLLE</name>
<evidence type="ECO:0000313" key="1">
    <source>
        <dbReference type="EMBL" id="KAJ8031244.1"/>
    </source>
</evidence>
<evidence type="ECO:0008006" key="3">
    <source>
        <dbReference type="Google" id="ProtNLM"/>
    </source>
</evidence>
<evidence type="ECO:0000313" key="2">
    <source>
        <dbReference type="Proteomes" id="UP001152320"/>
    </source>
</evidence>
<dbReference type="OrthoDB" id="5952862at2759"/>
<gene>
    <name evidence="1" type="ORF">HOLleu_27915</name>
</gene>
<protein>
    <recommendedName>
        <fullName evidence="3">Tick transposon</fullName>
    </recommendedName>
</protein>
<dbReference type="Proteomes" id="UP001152320">
    <property type="component" value="Chromosome 13"/>
</dbReference>
<reference evidence="1" key="1">
    <citation type="submission" date="2021-10" db="EMBL/GenBank/DDBJ databases">
        <title>Tropical sea cucumber genome reveals ecological adaptation and Cuvierian tubules defense mechanism.</title>
        <authorList>
            <person name="Chen T."/>
        </authorList>
    </citation>
    <scope>NUCLEOTIDE SEQUENCE</scope>
    <source>
        <strain evidence="1">Nanhai2018</strain>
        <tissue evidence="1">Muscle</tissue>
    </source>
</reference>
<comment type="caution">
    <text evidence="1">The sequence shown here is derived from an EMBL/GenBank/DDBJ whole genome shotgun (WGS) entry which is preliminary data.</text>
</comment>
<sequence>MLSWNEHVCNILSKIAKIVSILGRLKYIVPRNALRSIYLALIYPHLNYCSIAWSSTSRSLFDKLNVLQKRAIRHTTCAKPRDHTSVCFKSLNLLKCTDIFNTNIATFTYRSLHGLLPSQFSNYFSYNFSVHYHNTRQTASLHQYSTQSSIQHNSLRSRAIRLWNSIPSSVIAKQSTKSFRKSISRTYIQDY</sequence>
<keyword evidence="2" id="KW-1185">Reference proteome</keyword>
<organism evidence="1 2">
    <name type="scientific">Holothuria leucospilota</name>
    <name type="common">Black long sea cucumber</name>
    <name type="synonym">Mertensiothuria leucospilota</name>
    <dbReference type="NCBI Taxonomy" id="206669"/>
    <lineage>
        <taxon>Eukaryota</taxon>
        <taxon>Metazoa</taxon>
        <taxon>Echinodermata</taxon>
        <taxon>Eleutherozoa</taxon>
        <taxon>Echinozoa</taxon>
        <taxon>Holothuroidea</taxon>
        <taxon>Aspidochirotacea</taxon>
        <taxon>Aspidochirotida</taxon>
        <taxon>Holothuriidae</taxon>
        <taxon>Holothuria</taxon>
    </lineage>
</organism>
<dbReference type="EMBL" id="JAIZAY010000013">
    <property type="protein sequence ID" value="KAJ8031244.1"/>
    <property type="molecule type" value="Genomic_DNA"/>
</dbReference>
<accession>A0A9Q1H2N8</accession>
<dbReference type="AlphaFoldDB" id="A0A9Q1H2N8"/>
<proteinExistence type="predicted"/>